<gene>
    <name evidence="4" type="ORF">AB0C36_43080</name>
</gene>
<dbReference type="Gene3D" id="1.10.357.10">
    <property type="entry name" value="Tetracycline Repressor, domain 2"/>
    <property type="match status" value="1"/>
</dbReference>
<dbReference type="EMBL" id="JBEZFP010000284">
    <property type="protein sequence ID" value="MEU8140253.1"/>
    <property type="molecule type" value="Genomic_DNA"/>
</dbReference>
<evidence type="ECO:0000313" key="4">
    <source>
        <dbReference type="EMBL" id="MEU8140253.1"/>
    </source>
</evidence>
<proteinExistence type="predicted"/>
<dbReference type="Pfam" id="PF00440">
    <property type="entry name" value="TetR_N"/>
    <property type="match status" value="1"/>
</dbReference>
<feature type="domain" description="HTH tetR-type" evidence="3">
    <location>
        <begin position="11"/>
        <end position="53"/>
    </location>
</feature>
<dbReference type="PRINTS" id="PR00455">
    <property type="entry name" value="HTHTETR"/>
</dbReference>
<evidence type="ECO:0000313" key="5">
    <source>
        <dbReference type="Proteomes" id="UP001551482"/>
    </source>
</evidence>
<evidence type="ECO:0000256" key="2">
    <source>
        <dbReference type="PROSITE-ProRule" id="PRU00335"/>
    </source>
</evidence>
<organism evidence="4 5">
    <name type="scientific">Streptodolium elevatio</name>
    <dbReference type="NCBI Taxonomy" id="3157996"/>
    <lineage>
        <taxon>Bacteria</taxon>
        <taxon>Bacillati</taxon>
        <taxon>Actinomycetota</taxon>
        <taxon>Actinomycetes</taxon>
        <taxon>Kitasatosporales</taxon>
        <taxon>Streptomycetaceae</taxon>
        <taxon>Streptodolium</taxon>
    </lineage>
</organism>
<protein>
    <submittedName>
        <fullName evidence="4">Helix-turn-helix domain-containing protein</fullName>
    </submittedName>
</protein>
<feature type="non-terminal residue" evidence="4">
    <location>
        <position position="53"/>
    </location>
</feature>
<dbReference type="InterPro" id="IPR009057">
    <property type="entry name" value="Homeodomain-like_sf"/>
</dbReference>
<evidence type="ECO:0000256" key="1">
    <source>
        <dbReference type="ARBA" id="ARBA00023125"/>
    </source>
</evidence>
<evidence type="ECO:0000259" key="3">
    <source>
        <dbReference type="PROSITE" id="PS50977"/>
    </source>
</evidence>
<reference evidence="4 5" key="1">
    <citation type="submission" date="2024-06" db="EMBL/GenBank/DDBJ databases">
        <title>The Natural Products Discovery Center: Release of the First 8490 Sequenced Strains for Exploring Actinobacteria Biosynthetic Diversity.</title>
        <authorList>
            <person name="Kalkreuter E."/>
            <person name="Kautsar S.A."/>
            <person name="Yang D."/>
            <person name="Bader C.D."/>
            <person name="Teijaro C.N."/>
            <person name="Fluegel L."/>
            <person name="Davis C.M."/>
            <person name="Simpson J.R."/>
            <person name="Lauterbach L."/>
            <person name="Steele A.D."/>
            <person name="Gui C."/>
            <person name="Meng S."/>
            <person name="Li G."/>
            <person name="Viehrig K."/>
            <person name="Ye F."/>
            <person name="Su P."/>
            <person name="Kiefer A.F."/>
            <person name="Nichols A."/>
            <person name="Cepeda A.J."/>
            <person name="Yan W."/>
            <person name="Fan B."/>
            <person name="Jiang Y."/>
            <person name="Adhikari A."/>
            <person name="Zheng C.-J."/>
            <person name="Schuster L."/>
            <person name="Cowan T.M."/>
            <person name="Smanski M.J."/>
            <person name="Chevrette M.G."/>
            <person name="De Carvalho L.P.S."/>
            <person name="Shen B."/>
        </authorList>
    </citation>
    <scope>NUCLEOTIDE SEQUENCE [LARGE SCALE GENOMIC DNA]</scope>
    <source>
        <strain evidence="4 5">NPDC048946</strain>
    </source>
</reference>
<keyword evidence="1 2" id="KW-0238">DNA-binding</keyword>
<name>A0ABV3DWX4_9ACTN</name>
<comment type="caution">
    <text evidence="4">The sequence shown here is derived from an EMBL/GenBank/DDBJ whole genome shotgun (WGS) entry which is preliminary data.</text>
</comment>
<dbReference type="Proteomes" id="UP001551482">
    <property type="component" value="Unassembled WGS sequence"/>
</dbReference>
<dbReference type="RefSeq" id="WP_358365266.1">
    <property type="nucleotide sequence ID" value="NZ_JBEZFP010000284.1"/>
</dbReference>
<dbReference type="InterPro" id="IPR001647">
    <property type="entry name" value="HTH_TetR"/>
</dbReference>
<keyword evidence="5" id="KW-1185">Reference proteome</keyword>
<dbReference type="SUPFAM" id="SSF46689">
    <property type="entry name" value="Homeodomain-like"/>
    <property type="match status" value="1"/>
</dbReference>
<feature type="DNA-binding region" description="H-T-H motif" evidence="2">
    <location>
        <begin position="34"/>
        <end position="53"/>
    </location>
</feature>
<dbReference type="PROSITE" id="PS50977">
    <property type="entry name" value="HTH_TETR_2"/>
    <property type="match status" value="1"/>
</dbReference>
<accession>A0ABV3DWX4</accession>
<sequence>MSQASGSYHHGDLRTACLRAARDLLEEDGSAALSLRAVARRAGVSTGAPYRHY</sequence>